<reference evidence="4 5" key="1">
    <citation type="journal article" date="2015" name="Mol. Biochem. Parasitol.">
        <title>Identification of polymorphic genes for use in assemblage B genotyping assays through comparative genomics of multiple assemblage B Giardia duodenalis isolates.</title>
        <authorList>
            <person name="Wielinga C."/>
            <person name="Thompson R.C."/>
            <person name="Monis P."/>
            <person name="Ryan U."/>
        </authorList>
    </citation>
    <scope>NUCLEOTIDE SEQUENCE [LARGE SCALE GENOMIC DNA]</scope>
    <source>
        <strain evidence="4 5">BAH15c1</strain>
    </source>
</reference>
<dbReference type="InterPro" id="IPR029033">
    <property type="entry name" value="His_PPase_superfam"/>
</dbReference>
<evidence type="ECO:0000256" key="3">
    <source>
        <dbReference type="SAM" id="SignalP"/>
    </source>
</evidence>
<dbReference type="OrthoDB" id="10257284at2759"/>
<gene>
    <name evidence="4" type="ORF">QR46_1699</name>
</gene>
<proteinExistence type="inferred from homology"/>
<comment type="similarity">
    <text evidence="1">Belongs to the histidine acid phosphatase family.</text>
</comment>
<accession>A0A132NW60</accession>
<dbReference type="VEuPathDB" id="GiardiaDB:QR46_1699"/>
<dbReference type="SUPFAM" id="SSF53254">
    <property type="entry name" value="Phosphoglycerate mutase-like"/>
    <property type="match status" value="1"/>
</dbReference>
<dbReference type="PANTHER" id="PTHR11567">
    <property type="entry name" value="ACID PHOSPHATASE-RELATED"/>
    <property type="match status" value="1"/>
</dbReference>
<dbReference type="EMBL" id="JXTI01000037">
    <property type="protein sequence ID" value="KWX14310.1"/>
    <property type="molecule type" value="Genomic_DNA"/>
</dbReference>
<evidence type="ECO:0000313" key="5">
    <source>
        <dbReference type="Proteomes" id="UP000070089"/>
    </source>
</evidence>
<dbReference type="InterPro" id="IPR000560">
    <property type="entry name" value="His_Pase_clade-2"/>
</dbReference>
<comment type="caution">
    <text evidence="4">The sequence shown here is derived from an EMBL/GenBank/DDBJ whole genome shotgun (WGS) entry which is preliminary data.</text>
</comment>
<keyword evidence="3" id="KW-0732">Signal</keyword>
<feature type="signal peptide" evidence="3">
    <location>
        <begin position="1"/>
        <end position="22"/>
    </location>
</feature>
<dbReference type="Gene3D" id="3.40.50.1240">
    <property type="entry name" value="Phosphoglycerate mutase-like"/>
    <property type="match status" value="1"/>
</dbReference>
<organism evidence="4 5">
    <name type="scientific">Giardia duodenalis assemblage B</name>
    <dbReference type="NCBI Taxonomy" id="1394984"/>
    <lineage>
        <taxon>Eukaryota</taxon>
        <taxon>Metamonada</taxon>
        <taxon>Diplomonadida</taxon>
        <taxon>Hexamitidae</taxon>
        <taxon>Giardiinae</taxon>
        <taxon>Giardia</taxon>
    </lineage>
</organism>
<dbReference type="AlphaFoldDB" id="A0A132NW60"/>
<evidence type="ECO:0000256" key="2">
    <source>
        <dbReference type="ARBA" id="ARBA00022801"/>
    </source>
</evidence>
<sequence>MNVIFKMLLLLGFFLCIAAVFSEENARLLKVFIYTRHGARSPYTAFPKDNASWYCDEVTADSVAYTSKGTKQAIGKGFLHLYDKSNVLPGTCYQGQLTSVGLAEQHLLGIKYRHKYIRALRFAPEDFDPSFVRLRSTDITRTRQSLASQLLGWYEKSISYKGIHPVINIQEKETDPLADQSWCTAFSSEQKRIQSANLDLIAVHSDRLRELQDILGYEGDKGDDEYDLWYTIWDNLITRTWLGISLPQGVTYADVVTGNNVADILTSLLYCNEDPSVSMFMKQARIGPYITELINLITTKEGPGSERLHITACHDTTIMPLMATFAGSQWDCNWPPYASHIELEIWEHDSEKYVRLYYMGKRVLPVGCTDSRICLLNDFINKIREVSVPFDSWNDVCVTKK</sequence>
<dbReference type="InterPro" id="IPR050645">
    <property type="entry name" value="Histidine_acid_phosphatase"/>
</dbReference>
<keyword evidence="2" id="KW-0378">Hydrolase</keyword>
<protein>
    <submittedName>
        <fullName evidence="4">Histidine phosphatase superfamily (Branch 2)/ lysophosphatidic acid phosphatase</fullName>
    </submittedName>
</protein>
<dbReference type="PANTHER" id="PTHR11567:SF110">
    <property type="entry name" value="2-PHOSPHOXYLOSE PHOSPHATASE 1"/>
    <property type="match status" value="1"/>
</dbReference>
<evidence type="ECO:0000313" key="4">
    <source>
        <dbReference type="EMBL" id="KWX14310.1"/>
    </source>
</evidence>
<dbReference type="GO" id="GO:0016791">
    <property type="term" value="F:phosphatase activity"/>
    <property type="evidence" value="ECO:0007669"/>
    <property type="project" value="TreeGrafter"/>
</dbReference>
<name>A0A132NW60_GIAIN</name>
<feature type="chain" id="PRO_5007800074" evidence="3">
    <location>
        <begin position="23"/>
        <end position="401"/>
    </location>
</feature>
<dbReference type="Pfam" id="PF00328">
    <property type="entry name" value="His_Phos_2"/>
    <property type="match status" value="1"/>
</dbReference>
<evidence type="ECO:0000256" key="1">
    <source>
        <dbReference type="ARBA" id="ARBA00005375"/>
    </source>
</evidence>
<dbReference type="CDD" id="cd07061">
    <property type="entry name" value="HP_HAP_like"/>
    <property type="match status" value="1"/>
</dbReference>
<dbReference type="Proteomes" id="UP000070089">
    <property type="component" value="Unassembled WGS sequence"/>
</dbReference>